<evidence type="ECO:0000313" key="1">
    <source>
        <dbReference type="EMBL" id="SVB27104.1"/>
    </source>
</evidence>
<proteinExistence type="predicted"/>
<sequence length="39" mass="4631">MDCASRFRFEIILYGDHEAGRCVVYHVINGLEKSLHQHW</sequence>
<protein>
    <submittedName>
        <fullName evidence="1">Uncharacterized protein</fullName>
    </submittedName>
</protein>
<dbReference type="EMBL" id="UINC01035150">
    <property type="protein sequence ID" value="SVB27104.1"/>
    <property type="molecule type" value="Genomic_DNA"/>
</dbReference>
<reference evidence="1" key="1">
    <citation type="submission" date="2018-05" db="EMBL/GenBank/DDBJ databases">
        <authorList>
            <person name="Lanie J.A."/>
            <person name="Ng W.-L."/>
            <person name="Kazmierczak K.M."/>
            <person name="Andrzejewski T.M."/>
            <person name="Davidsen T.M."/>
            <person name="Wayne K.J."/>
            <person name="Tettelin H."/>
            <person name="Glass J.I."/>
            <person name="Rusch D."/>
            <person name="Podicherti R."/>
            <person name="Tsui H.-C.T."/>
            <person name="Winkler M.E."/>
        </authorList>
    </citation>
    <scope>NUCLEOTIDE SEQUENCE</scope>
</reference>
<organism evidence="1">
    <name type="scientific">marine metagenome</name>
    <dbReference type="NCBI Taxonomy" id="408172"/>
    <lineage>
        <taxon>unclassified sequences</taxon>
        <taxon>metagenomes</taxon>
        <taxon>ecological metagenomes</taxon>
    </lineage>
</organism>
<accession>A0A382CMN6</accession>
<gene>
    <name evidence="1" type="ORF">METZ01_LOCUS179958</name>
</gene>
<name>A0A382CMN6_9ZZZZ</name>
<dbReference type="AlphaFoldDB" id="A0A382CMN6"/>